<organism evidence="1 2">
    <name type="scientific">Pricia antarctica</name>
    <dbReference type="NCBI Taxonomy" id="641691"/>
    <lineage>
        <taxon>Bacteria</taxon>
        <taxon>Pseudomonadati</taxon>
        <taxon>Bacteroidota</taxon>
        <taxon>Flavobacteriia</taxon>
        <taxon>Flavobacteriales</taxon>
        <taxon>Flavobacteriaceae</taxon>
        <taxon>Pricia</taxon>
    </lineage>
</organism>
<dbReference type="STRING" id="641691.SAMN05421636_105227"/>
<name>A0A1G7DBA2_9FLAO</name>
<dbReference type="Proteomes" id="UP000199109">
    <property type="component" value="Unassembled WGS sequence"/>
</dbReference>
<dbReference type="EMBL" id="FNAO01000005">
    <property type="protein sequence ID" value="SDE48206.1"/>
    <property type="molecule type" value="Genomic_DNA"/>
</dbReference>
<evidence type="ECO:0000313" key="2">
    <source>
        <dbReference type="Proteomes" id="UP000199109"/>
    </source>
</evidence>
<gene>
    <name evidence="1" type="ORF">SAMN05421636_105227</name>
</gene>
<reference evidence="1 2" key="1">
    <citation type="submission" date="2016-10" db="EMBL/GenBank/DDBJ databases">
        <authorList>
            <person name="de Groot N.N."/>
        </authorList>
    </citation>
    <scope>NUCLEOTIDE SEQUENCE [LARGE SCALE GENOMIC DNA]</scope>
    <source>
        <strain evidence="1 2">DSM 23421</strain>
    </source>
</reference>
<sequence>MKQFIVLSVTFVMLVKPFWPVAEYIMNYDYIINVLCENKDKPQMHCDGKCYLAKQLAKETEKSDKNPFGENRSKTEIQPMVFFQALLQMDFAVDILNKGLDNFKTDQEFISTLFTTDISHPPELA</sequence>
<dbReference type="RefSeq" id="WP_139205135.1">
    <property type="nucleotide sequence ID" value="NZ_FNAO01000005.1"/>
</dbReference>
<dbReference type="AlphaFoldDB" id="A0A1G7DBA2"/>
<evidence type="ECO:0000313" key="1">
    <source>
        <dbReference type="EMBL" id="SDE48206.1"/>
    </source>
</evidence>
<proteinExistence type="predicted"/>
<protein>
    <submittedName>
        <fullName evidence="1">Uncharacterized protein</fullName>
    </submittedName>
</protein>
<accession>A0A1G7DBA2</accession>
<keyword evidence="2" id="KW-1185">Reference proteome</keyword>
<dbReference type="OrthoDB" id="980645at2"/>